<accession>A0ABU9HVM2</accession>
<reference evidence="1 2" key="1">
    <citation type="submission" date="2024-04" db="EMBL/GenBank/DDBJ databases">
        <title>Flavobacterium sp. DGU11 16S ribosomal RNA gene Genome sequencing and assembly.</title>
        <authorList>
            <person name="Park S."/>
        </authorList>
    </citation>
    <scope>NUCLEOTIDE SEQUENCE [LARGE SCALE GENOMIC DNA]</scope>
    <source>
        <strain evidence="1 2">DGU11</strain>
    </source>
</reference>
<organism evidence="1 2">
    <name type="scientific">Flavobacterium arundinis</name>
    <dbReference type="NCBI Taxonomy" id="3139143"/>
    <lineage>
        <taxon>Bacteria</taxon>
        <taxon>Pseudomonadati</taxon>
        <taxon>Bacteroidota</taxon>
        <taxon>Flavobacteriia</taxon>
        <taxon>Flavobacteriales</taxon>
        <taxon>Flavobacteriaceae</taxon>
        <taxon>Flavobacterium</taxon>
    </lineage>
</organism>
<gene>
    <name evidence="1" type="ORF">AAEO56_07860</name>
</gene>
<evidence type="ECO:0000313" key="2">
    <source>
        <dbReference type="Proteomes" id="UP001464555"/>
    </source>
</evidence>
<name>A0ABU9HVM2_9FLAO</name>
<keyword evidence="2" id="KW-1185">Reference proteome</keyword>
<sequence length="88" mass="9950">MKTILEIDSIYNPASGGTFFAGILTGNKEMFSKSLWVLTADSKPAQEVTITSEQWPDNHPGRRILVSETFYDKDDIPQGSRLELIRYL</sequence>
<evidence type="ECO:0000313" key="1">
    <source>
        <dbReference type="EMBL" id="MEL1244169.1"/>
    </source>
</evidence>
<dbReference type="Proteomes" id="UP001464555">
    <property type="component" value="Unassembled WGS sequence"/>
</dbReference>
<comment type="caution">
    <text evidence="1">The sequence shown here is derived from an EMBL/GenBank/DDBJ whole genome shotgun (WGS) entry which is preliminary data.</text>
</comment>
<dbReference type="EMBL" id="JBBYHR010000003">
    <property type="protein sequence ID" value="MEL1244169.1"/>
    <property type="molecule type" value="Genomic_DNA"/>
</dbReference>
<proteinExistence type="predicted"/>
<protein>
    <submittedName>
        <fullName evidence="1">Uncharacterized protein</fullName>
    </submittedName>
</protein>
<dbReference type="RefSeq" id="WP_341696480.1">
    <property type="nucleotide sequence ID" value="NZ_JBBYHR010000003.1"/>
</dbReference>